<accession>A0A7I8K8A3</accession>
<feature type="transmembrane region" description="Helical" evidence="1">
    <location>
        <begin position="12"/>
        <end position="31"/>
    </location>
</feature>
<evidence type="ECO:0000313" key="3">
    <source>
        <dbReference type="Proteomes" id="UP000663760"/>
    </source>
</evidence>
<dbReference type="Proteomes" id="UP000663760">
    <property type="component" value="Chromosome 3"/>
</dbReference>
<keyword evidence="1" id="KW-1133">Transmembrane helix</keyword>
<sequence length="39" mass="4627">MLREFQRFNSFQQCLPGLFFFFNPGLLLIFATNLENTLV</sequence>
<reference evidence="2" key="1">
    <citation type="submission" date="2020-02" db="EMBL/GenBank/DDBJ databases">
        <authorList>
            <person name="Scholz U."/>
            <person name="Mascher M."/>
            <person name="Fiebig A."/>
        </authorList>
    </citation>
    <scope>NUCLEOTIDE SEQUENCE</scope>
</reference>
<organism evidence="2 3">
    <name type="scientific">Spirodela intermedia</name>
    <name type="common">Intermediate duckweed</name>
    <dbReference type="NCBI Taxonomy" id="51605"/>
    <lineage>
        <taxon>Eukaryota</taxon>
        <taxon>Viridiplantae</taxon>
        <taxon>Streptophyta</taxon>
        <taxon>Embryophyta</taxon>
        <taxon>Tracheophyta</taxon>
        <taxon>Spermatophyta</taxon>
        <taxon>Magnoliopsida</taxon>
        <taxon>Liliopsida</taxon>
        <taxon>Araceae</taxon>
        <taxon>Lemnoideae</taxon>
        <taxon>Spirodela</taxon>
    </lineage>
</organism>
<proteinExistence type="predicted"/>
<gene>
    <name evidence="2" type="ORF">SI8410_03004600</name>
</gene>
<dbReference type="EMBL" id="LR746266">
    <property type="protein sequence ID" value="CAA7393909.1"/>
    <property type="molecule type" value="Genomic_DNA"/>
</dbReference>
<keyword evidence="1" id="KW-0472">Membrane</keyword>
<dbReference type="AlphaFoldDB" id="A0A7I8K8A3"/>
<name>A0A7I8K8A3_SPIIN</name>
<evidence type="ECO:0000256" key="1">
    <source>
        <dbReference type="SAM" id="Phobius"/>
    </source>
</evidence>
<keyword evidence="1" id="KW-0812">Transmembrane</keyword>
<protein>
    <submittedName>
        <fullName evidence="2">Uncharacterized protein</fullName>
    </submittedName>
</protein>
<evidence type="ECO:0000313" key="2">
    <source>
        <dbReference type="EMBL" id="CAA7393909.1"/>
    </source>
</evidence>
<keyword evidence="3" id="KW-1185">Reference proteome</keyword>